<keyword evidence="1" id="KW-0175">Coiled coil</keyword>
<protein>
    <submittedName>
        <fullName evidence="2">Beta-glucosidase/6-phospho-beta-glucosidase/beta-galactosidase</fullName>
    </submittedName>
</protein>
<evidence type="ECO:0000256" key="1">
    <source>
        <dbReference type="SAM" id="Coils"/>
    </source>
</evidence>
<dbReference type="RefSeq" id="WP_310373862.1">
    <property type="nucleotide sequence ID" value="NZ_JAVDXT010000002.1"/>
</dbReference>
<reference evidence="2 3" key="1">
    <citation type="submission" date="2023-07" db="EMBL/GenBank/DDBJ databases">
        <title>Sorghum-associated microbial communities from plants grown in Nebraska, USA.</title>
        <authorList>
            <person name="Schachtman D."/>
        </authorList>
    </citation>
    <scope>NUCLEOTIDE SEQUENCE [LARGE SCALE GENOMIC DNA]</scope>
    <source>
        <strain evidence="2 3">BE313</strain>
    </source>
</reference>
<evidence type="ECO:0000313" key="3">
    <source>
        <dbReference type="Proteomes" id="UP001180487"/>
    </source>
</evidence>
<dbReference type="Proteomes" id="UP001180487">
    <property type="component" value="Unassembled WGS sequence"/>
</dbReference>
<name>A0ABU2C9L0_9BURK</name>
<sequence length="102" mass="11185">MPTTPTGQTQSEELSDALTDALDAHKQATEEIKEVAEELGVVHAVLDNRIPDDVHHEDVGIAIARTDELEKRLNESVKVLEEATDALEQEVKAQQATDGETR</sequence>
<proteinExistence type="predicted"/>
<dbReference type="EMBL" id="JAVDXT010000002">
    <property type="protein sequence ID" value="MDR7378037.1"/>
    <property type="molecule type" value="Genomic_DNA"/>
</dbReference>
<comment type="caution">
    <text evidence="2">The sequence shown here is derived from an EMBL/GenBank/DDBJ whole genome shotgun (WGS) entry which is preliminary data.</text>
</comment>
<keyword evidence="3" id="KW-1185">Reference proteome</keyword>
<feature type="coiled-coil region" evidence="1">
    <location>
        <begin position="66"/>
        <end position="97"/>
    </location>
</feature>
<gene>
    <name evidence="2" type="ORF">J2X19_002716</name>
</gene>
<accession>A0ABU2C9L0</accession>
<feature type="coiled-coil region" evidence="1">
    <location>
        <begin position="11"/>
        <end position="38"/>
    </location>
</feature>
<evidence type="ECO:0000313" key="2">
    <source>
        <dbReference type="EMBL" id="MDR7378037.1"/>
    </source>
</evidence>
<organism evidence="2 3">
    <name type="scientific">Rhodoferax ferrireducens</name>
    <dbReference type="NCBI Taxonomy" id="192843"/>
    <lineage>
        <taxon>Bacteria</taxon>
        <taxon>Pseudomonadati</taxon>
        <taxon>Pseudomonadota</taxon>
        <taxon>Betaproteobacteria</taxon>
        <taxon>Burkholderiales</taxon>
        <taxon>Comamonadaceae</taxon>
        <taxon>Rhodoferax</taxon>
    </lineage>
</organism>